<evidence type="ECO:0000313" key="5">
    <source>
        <dbReference type="EMBL" id="SPD76265.1"/>
    </source>
</evidence>
<dbReference type="GO" id="GO:0046872">
    <property type="term" value="F:metal ion binding"/>
    <property type="evidence" value="ECO:0007669"/>
    <property type="project" value="UniProtKB-KW"/>
</dbReference>
<feature type="domain" description="4Fe-4S ferredoxin-type" evidence="4">
    <location>
        <begin position="204"/>
        <end position="233"/>
    </location>
</feature>
<accession>A0A445N3I1</accession>
<evidence type="ECO:0000256" key="2">
    <source>
        <dbReference type="ARBA" id="ARBA00023004"/>
    </source>
</evidence>
<feature type="domain" description="4Fe-4S ferredoxin-type" evidence="4">
    <location>
        <begin position="153"/>
        <end position="186"/>
    </location>
</feature>
<dbReference type="InterPro" id="IPR017896">
    <property type="entry name" value="4Fe4S_Fe-S-bd"/>
</dbReference>
<reference evidence="5" key="1">
    <citation type="submission" date="2018-01" db="EMBL/GenBank/DDBJ databases">
        <authorList>
            <person name="Regsiter A."/>
            <person name="William W."/>
        </authorList>
    </citation>
    <scope>NUCLEOTIDE SEQUENCE</scope>
    <source>
        <strain evidence="5">TRIP AH-1</strain>
    </source>
</reference>
<dbReference type="SUPFAM" id="SSF46548">
    <property type="entry name" value="alpha-helical ferredoxin"/>
    <property type="match status" value="1"/>
</dbReference>
<dbReference type="EMBL" id="OJIN01000234">
    <property type="protein sequence ID" value="SPD76265.1"/>
    <property type="molecule type" value="Genomic_DNA"/>
</dbReference>
<evidence type="ECO:0000256" key="1">
    <source>
        <dbReference type="ARBA" id="ARBA00022723"/>
    </source>
</evidence>
<dbReference type="Pfam" id="PF13534">
    <property type="entry name" value="Fer4_17"/>
    <property type="match status" value="1"/>
</dbReference>
<evidence type="ECO:0000256" key="3">
    <source>
        <dbReference type="ARBA" id="ARBA00023014"/>
    </source>
</evidence>
<proteinExistence type="predicted"/>
<gene>
    <name evidence="5" type="ORF">PITCH_A880017</name>
</gene>
<dbReference type="AlphaFoldDB" id="A0A445N3I1"/>
<dbReference type="GO" id="GO:0051536">
    <property type="term" value="F:iron-sulfur cluster binding"/>
    <property type="evidence" value="ECO:0007669"/>
    <property type="project" value="UniProtKB-KW"/>
</dbReference>
<dbReference type="InterPro" id="IPR017900">
    <property type="entry name" value="4Fe4S_Fe_S_CS"/>
</dbReference>
<evidence type="ECO:0000259" key="4">
    <source>
        <dbReference type="PROSITE" id="PS51379"/>
    </source>
</evidence>
<protein>
    <submittedName>
        <fullName evidence="5">4Fe-4S binding domain protein</fullName>
    </submittedName>
</protein>
<keyword evidence="2" id="KW-0408">Iron</keyword>
<name>A0A445N3I1_9BACT</name>
<organism evidence="5">
    <name type="scientific">uncultured Desulfobacterium sp</name>
    <dbReference type="NCBI Taxonomy" id="201089"/>
    <lineage>
        <taxon>Bacteria</taxon>
        <taxon>Pseudomonadati</taxon>
        <taxon>Thermodesulfobacteriota</taxon>
        <taxon>Desulfobacteria</taxon>
        <taxon>Desulfobacterales</taxon>
        <taxon>Desulfobacteriaceae</taxon>
        <taxon>Desulfobacterium</taxon>
        <taxon>environmental samples</taxon>
    </lineage>
</organism>
<keyword evidence="1" id="KW-0479">Metal-binding</keyword>
<keyword evidence="3" id="KW-0411">Iron-sulfur</keyword>
<dbReference type="PROSITE" id="PS00198">
    <property type="entry name" value="4FE4S_FER_1"/>
    <property type="match status" value="1"/>
</dbReference>
<dbReference type="Gene3D" id="3.30.70.3270">
    <property type="match status" value="1"/>
</dbReference>
<sequence length="266" mass="29551">MSDKVKDKVKELLSSGKIKGFLGLCSRDGNIAPHLFVTEDELDNLVVGDKSAPGDSRYPLNRQLINLVRAYPDDTFGILVRGCDERGLAALASWNQINPNKIEMVGIACPQELAIACECLKPYPESFVDGEKCEGVTAETVARIDSLKVKERFDLWLNEFSKCIKCYGCRNICPMCFCNECSLENDELIRKGEIPPEIPTFHLTRAVHMAGRCIDCGLCSEACPADIPLRTLYKKVADIIYKQYNFRAGYDAGQKSPLNFLGGLPE</sequence>
<dbReference type="PROSITE" id="PS51379">
    <property type="entry name" value="4FE4S_FER_2"/>
    <property type="match status" value="2"/>
</dbReference>